<evidence type="ECO:0000313" key="2">
    <source>
        <dbReference type="EMBL" id="SES83559.1"/>
    </source>
</evidence>
<evidence type="ECO:0000256" key="1">
    <source>
        <dbReference type="SAM" id="Phobius"/>
    </source>
</evidence>
<dbReference type="Pfam" id="PF07155">
    <property type="entry name" value="ECF-ribofla_trS"/>
    <property type="match status" value="1"/>
</dbReference>
<keyword evidence="3" id="KW-1185">Reference proteome</keyword>
<sequence length="226" mass="25538">MKGIPFVKSAIVLCMIPFLIWVNVHFMHNQNYYLTSTIILVALLVPFGLEYNKKPNTSKLVLIASLAAIATIGRIAFYMIPQFKPVLAIVILSSVMLGPYEGFMVGALTGFVSNFYFGQGPWTIWQMFAFGITGFAAGYLFRRFKLSRMTLCVYGILSACFIYGIIMNFETIIMVPGTITRSRVFATYGAGIPFDIIHGISTYLFLFIIYNPFVEKLTRIKMKYNI</sequence>
<feature type="transmembrane region" description="Helical" evidence="1">
    <location>
        <begin position="6"/>
        <end position="24"/>
    </location>
</feature>
<dbReference type="InterPro" id="IPR009825">
    <property type="entry name" value="ECF_substrate-spec-like"/>
</dbReference>
<dbReference type="GO" id="GO:0016020">
    <property type="term" value="C:membrane"/>
    <property type="evidence" value="ECO:0007669"/>
    <property type="project" value="InterPro"/>
</dbReference>
<feature type="transmembrane region" description="Helical" evidence="1">
    <location>
        <begin position="61"/>
        <end position="80"/>
    </location>
</feature>
<feature type="transmembrane region" description="Helical" evidence="1">
    <location>
        <begin position="196"/>
        <end position="214"/>
    </location>
</feature>
<dbReference type="EMBL" id="FOHN01000004">
    <property type="protein sequence ID" value="SES83559.1"/>
    <property type="molecule type" value="Genomic_DNA"/>
</dbReference>
<keyword evidence="1" id="KW-1133">Transmembrane helix</keyword>
<organism evidence="2 3">
    <name type="scientific">[Clostridium] polysaccharolyticum</name>
    <dbReference type="NCBI Taxonomy" id="29364"/>
    <lineage>
        <taxon>Bacteria</taxon>
        <taxon>Bacillati</taxon>
        <taxon>Bacillota</taxon>
        <taxon>Clostridia</taxon>
        <taxon>Lachnospirales</taxon>
        <taxon>Lachnospiraceae</taxon>
    </lineage>
</organism>
<protein>
    <submittedName>
        <fullName evidence="2">Energy-coupling factor transport system substrate-specific component</fullName>
    </submittedName>
</protein>
<evidence type="ECO:0000313" key="3">
    <source>
        <dbReference type="Proteomes" id="UP000199800"/>
    </source>
</evidence>
<feature type="transmembrane region" description="Helical" evidence="1">
    <location>
        <begin position="124"/>
        <end position="141"/>
    </location>
</feature>
<feature type="transmembrane region" description="Helical" evidence="1">
    <location>
        <begin position="31"/>
        <end position="49"/>
    </location>
</feature>
<gene>
    <name evidence="2" type="ORF">SAMN04487772_10442</name>
</gene>
<keyword evidence="1" id="KW-0472">Membrane</keyword>
<dbReference type="OrthoDB" id="5198189at2"/>
<feature type="transmembrane region" description="Helical" evidence="1">
    <location>
        <begin position="153"/>
        <end position="176"/>
    </location>
</feature>
<dbReference type="AlphaFoldDB" id="A0A1H9ZQT1"/>
<dbReference type="Gene3D" id="1.10.1760.20">
    <property type="match status" value="1"/>
</dbReference>
<feature type="transmembrane region" description="Helical" evidence="1">
    <location>
        <begin position="87"/>
        <end position="112"/>
    </location>
</feature>
<reference evidence="2 3" key="1">
    <citation type="submission" date="2016-10" db="EMBL/GenBank/DDBJ databases">
        <authorList>
            <person name="de Groot N.N."/>
        </authorList>
    </citation>
    <scope>NUCLEOTIDE SEQUENCE [LARGE SCALE GENOMIC DNA]</scope>
    <source>
        <strain evidence="2 3">DSM 1801</strain>
    </source>
</reference>
<keyword evidence="1" id="KW-0812">Transmembrane</keyword>
<accession>A0A1H9ZQT1</accession>
<proteinExistence type="predicted"/>
<name>A0A1H9ZQT1_9FIRM</name>
<dbReference type="RefSeq" id="WP_092476538.1">
    <property type="nucleotide sequence ID" value="NZ_FOHN01000004.1"/>
</dbReference>
<dbReference type="Proteomes" id="UP000199800">
    <property type="component" value="Unassembled WGS sequence"/>
</dbReference>
<dbReference type="STRING" id="29364.SAMN04487772_10442"/>